<keyword evidence="2" id="KW-1185">Reference proteome</keyword>
<dbReference type="Proteomes" id="UP000029493">
    <property type="component" value="Chromosome"/>
</dbReference>
<evidence type="ECO:0000313" key="1">
    <source>
        <dbReference type="EMBL" id="AIR88529.1"/>
    </source>
</evidence>
<dbReference type="KEGG" id="psw:LK03_04350"/>
<sequence>MDSMAFRLLGLTAILLMTSACSNHQYKTYVGSLDDPAIQVLDLSEGAANAPILYFDTRQFRELGVPFHRLLLAVRVDGKQLPDAGKHSILNYSGYQALRLAPGEHSVEWCWVSMNKLGTGGGKCGFGAPALNLEAGKHYLATWSSSTSVTGLRGREQMEISVSSYVLEQGTNKQVFP</sequence>
<name>A0A089WMZ8_9PSED</name>
<protein>
    <recommendedName>
        <fullName evidence="3">Lipoprotein</fullName>
    </recommendedName>
</protein>
<dbReference type="AlphaFoldDB" id="A0A089WMZ8"/>
<evidence type="ECO:0000313" key="2">
    <source>
        <dbReference type="Proteomes" id="UP000029493"/>
    </source>
</evidence>
<evidence type="ECO:0008006" key="3">
    <source>
        <dbReference type="Google" id="ProtNLM"/>
    </source>
</evidence>
<accession>A0A089WMZ8</accession>
<dbReference type="STRING" id="157783.LK03_04350"/>
<organism evidence="1 2">
    <name type="scientific">Pseudomonas cremoricolorata</name>
    <dbReference type="NCBI Taxonomy" id="157783"/>
    <lineage>
        <taxon>Bacteria</taxon>
        <taxon>Pseudomonadati</taxon>
        <taxon>Pseudomonadota</taxon>
        <taxon>Gammaproteobacteria</taxon>
        <taxon>Pseudomonadales</taxon>
        <taxon>Pseudomonadaceae</taxon>
        <taxon>Pseudomonas</taxon>
    </lineage>
</organism>
<proteinExistence type="predicted"/>
<reference evidence="1 2" key="1">
    <citation type="submission" date="2014-09" db="EMBL/GenBank/DDBJ databases">
        <authorList>
            <person name="Chan K.-G."/>
        </authorList>
    </citation>
    <scope>NUCLEOTIDE SEQUENCE [LARGE SCALE GENOMIC DNA]</scope>
    <source>
        <strain evidence="1 2">ND07</strain>
    </source>
</reference>
<dbReference type="PROSITE" id="PS51257">
    <property type="entry name" value="PROKAR_LIPOPROTEIN"/>
    <property type="match status" value="1"/>
</dbReference>
<gene>
    <name evidence="1" type="ORF">LK03_04350</name>
</gene>
<dbReference type="EMBL" id="CP009455">
    <property type="protein sequence ID" value="AIR88529.1"/>
    <property type="molecule type" value="Genomic_DNA"/>
</dbReference>
<dbReference type="OrthoDB" id="6857885at2"/>